<dbReference type="EMBL" id="JSUQ01000020">
    <property type="protein sequence ID" value="KHQ50938.1"/>
    <property type="molecule type" value="Genomic_DNA"/>
</dbReference>
<dbReference type="RefSeq" id="WP_157903762.1">
    <property type="nucleotide sequence ID" value="NZ_AP022337.1"/>
</dbReference>
<dbReference type="PANTHER" id="PTHR42941">
    <property type="entry name" value="SLL1037 PROTEIN"/>
    <property type="match status" value="1"/>
</dbReference>
<dbReference type="STRING" id="561184.SAMN05216376_102499"/>
<comment type="caution">
    <text evidence="1">The sequence shown here is derived from an EMBL/GenBank/DDBJ whole genome shotgun (WGS) entry which is preliminary data.</text>
</comment>
<dbReference type="AlphaFoldDB" id="A0A0B3RW57"/>
<dbReference type="Pfam" id="PF16868">
    <property type="entry name" value="NMT1_3"/>
    <property type="match status" value="1"/>
</dbReference>
<accession>A0A0B3RW57</accession>
<dbReference type="InterPro" id="IPR011852">
    <property type="entry name" value="TRAP_TAXI"/>
</dbReference>
<dbReference type="NCBIfam" id="TIGR02122">
    <property type="entry name" value="TRAP_TAXI"/>
    <property type="match status" value="1"/>
</dbReference>
<protein>
    <submittedName>
        <fullName evidence="1">TRAP-T family transporter, periplasmic substrate binding subunit</fullName>
    </submittedName>
</protein>
<dbReference type="PATRIC" id="fig|1515334.3.peg.4334"/>
<dbReference type="PROSITE" id="PS51318">
    <property type="entry name" value="TAT"/>
    <property type="match status" value="1"/>
</dbReference>
<dbReference type="Gene3D" id="3.40.190.10">
    <property type="entry name" value="Periplasmic binding protein-like II"/>
    <property type="match status" value="2"/>
</dbReference>
<keyword evidence="2" id="KW-1185">Reference proteome</keyword>
<proteinExistence type="predicted"/>
<dbReference type="Proteomes" id="UP000030960">
    <property type="component" value="Unassembled WGS sequence"/>
</dbReference>
<sequence>MTDTLTRRRLLATAAAALPLAAMPRLAAAQAPDFLTIGGGPSGGVFGIVGTGVADILSRVFPSSIIDVQPGGSGPNLLRVRDGKADLGITSANNALDAWEGRDPATPDRPVQNARGLMNIMQSAIQIWVDADSDIRSLDDLRGKQVSAGQPGQTSWLAFENLLAAAGMTTDDIEADGGKLHPLSWSESHEALRNGQLDAVMWLSLWPHPTVMQNETVRKMRALSFDSAVLDKFMADSGAGFERVTLPAGLFEGQDVPAETVGTNTILFASADMPDDTAYAIVKQLWENLDDFKAVHSLLGNISKETVGRGMIIPLHPGAKAYFEEMGIPYSESSLGA</sequence>
<name>A0A0B3RW57_9RHOB</name>
<reference evidence="1 2" key="1">
    <citation type="submission" date="2014-10" db="EMBL/GenBank/DDBJ databases">
        <title>Genome sequence of Ponticoccus sp. strain UMTAT08 isolated from clonal culture of toxic dinoflagellate Alexandrium tamiyavanichii.</title>
        <authorList>
            <person name="Gan H.Y."/>
            <person name="Muhd D.-D."/>
            <person name="Mohd Noor M.E."/>
            <person name="Yeong Y.S."/>
            <person name="Usup G."/>
        </authorList>
    </citation>
    <scope>NUCLEOTIDE SEQUENCE [LARGE SCALE GENOMIC DNA]</scope>
    <source>
        <strain evidence="1 2">UMTAT08</strain>
    </source>
</reference>
<organism evidence="1 2">
    <name type="scientific">Mameliella alba</name>
    <dbReference type="NCBI Taxonomy" id="561184"/>
    <lineage>
        <taxon>Bacteria</taxon>
        <taxon>Pseudomonadati</taxon>
        <taxon>Pseudomonadota</taxon>
        <taxon>Alphaproteobacteria</taxon>
        <taxon>Rhodobacterales</taxon>
        <taxon>Roseobacteraceae</taxon>
        <taxon>Mameliella</taxon>
    </lineage>
</organism>
<dbReference type="InterPro" id="IPR006311">
    <property type="entry name" value="TAT_signal"/>
</dbReference>
<evidence type="ECO:0000313" key="2">
    <source>
        <dbReference type="Proteomes" id="UP000030960"/>
    </source>
</evidence>
<evidence type="ECO:0000313" key="1">
    <source>
        <dbReference type="EMBL" id="KHQ50938.1"/>
    </source>
</evidence>
<dbReference type="SUPFAM" id="SSF53850">
    <property type="entry name" value="Periplasmic binding protein-like II"/>
    <property type="match status" value="1"/>
</dbReference>
<dbReference type="PANTHER" id="PTHR42941:SF1">
    <property type="entry name" value="SLL1037 PROTEIN"/>
    <property type="match status" value="1"/>
</dbReference>
<gene>
    <name evidence="1" type="ORF">OA50_04305</name>
</gene>
<dbReference type="CDD" id="cd13520">
    <property type="entry name" value="PBP2_TAXI_TRAP"/>
    <property type="match status" value="1"/>
</dbReference>